<evidence type="ECO:0000256" key="1">
    <source>
        <dbReference type="SAM" id="MobiDB-lite"/>
    </source>
</evidence>
<evidence type="ECO:0000259" key="2">
    <source>
        <dbReference type="PROSITE" id="PS00745"/>
    </source>
</evidence>
<dbReference type="PANTHER" id="PTHR47814">
    <property type="entry name" value="PEPTIDYL-TRNA HYDROLASE ARFB"/>
    <property type="match status" value="1"/>
</dbReference>
<evidence type="ECO:0000313" key="4">
    <source>
        <dbReference type="Proteomes" id="UP000295122"/>
    </source>
</evidence>
<protein>
    <submittedName>
        <fullName evidence="3">Ribosome-associated protein</fullName>
    </submittedName>
</protein>
<dbReference type="Pfam" id="PF00472">
    <property type="entry name" value="RF-1"/>
    <property type="match status" value="1"/>
</dbReference>
<accession>A0A4R7BT78</accession>
<dbReference type="OrthoDB" id="9815709at2"/>
<dbReference type="Gene3D" id="3.30.160.20">
    <property type="match status" value="1"/>
</dbReference>
<feature type="domain" description="Prokaryotic-type class I peptide chain release factors" evidence="2">
    <location>
        <begin position="21"/>
        <end position="37"/>
    </location>
</feature>
<feature type="compositionally biased region" description="Basic and acidic residues" evidence="1">
    <location>
        <begin position="115"/>
        <end position="124"/>
    </location>
</feature>
<dbReference type="EMBL" id="SNZR01000016">
    <property type="protein sequence ID" value="TDR87216.1"/>
    <property type="molecule type" value="Genomic_DNA"/>
</dbReference>
<dbReference type="PANTHER" id="PTHR47814:SF1">
    <property type="entry name" value="PEPTIDYL-TRNA HYDROLASE ARFB"/>
    <property type="match status" value="1"/>
</dbReference>
<dbReference type="NCBIfam" id="NF006718">
    <property type="entry name" value="PRK09256.1"/>
    <property type="match status" value="1"/>
</dbReference>
<evidence type="ECO:0000313" key="3">
    <source>
        <dbReference type="EMBL" id="TDR87216.1"/>
    </source>
</evidence>
<dbReference type="PROSITE" id="PS00745">
    <property type="entry name" value="RF_PROK_I"/>
    <property type="match status" value="1"/>
</dbReference>
<comment type="caution">
    <text evidence="3">The sequence shown here is derived from an EMBL/GenBank/DDBJ whole genome shotgun (WGS) entry which is preliminary data.</text>
</comment>
<name>A0A4R7BT78_9HYPH</name>
<dbReference type="InterPro" id="IPR000352">
    <property type="entry name" value="Pep_chain_release_fac_I"/>
</dbReference>
<dbReference type="GO" id="GO:0043022">
    <property type="term" value="F:ribosome binding"/>
    <property type="evidence" value="ECO:0007669"/>
    <property type="project" value="TreeGrafter"/>
</dbReference>
<dbReference type="RefSeq" id="WP_133773951.1">
    <property type="nucleotide sequence ID" value="NZ_SNZR01000016.1"/>
</dbReference>
<dbReference type="GO" id="GO:0004045">
    <property type="term" value="F:peptidyl-tRNA hydrolase activity"/>
    <property type="evidence" value="ECO:0007669"/>
    <property type="project" value="TreeGrafter"/>
</dbReference>
<dbReference type="GO" id="GO:0072344">
    <property type="term" value="P:rescue of stalled ribosome"/>
    <property type="evidence" value="ECO:0007669"/>
    <property type="project" value="TreeGrafter"/>
</dbReference>
<dbReference type="AlphaFoldDB" id="A0A4R7BT78"/>
<keyword evidence="4" id="KW-1185">Reference proteome</keyword>
<gene>
    <name evidence="3" type="ORF">EV668_4296</name>
</gene>
<sequence>MIRVTSRLALDESEIEESFVRASGPGGQNVNKVSTAVELRFDAAGSPNLTEAVRARLRVLAGRRMTRDGVIVIDAQRFRTRELNRADALERLVDLIRAATVVPKVRRPTRPTLASKERRLEGKERRSRVKGLRQSKPDRHD</sequence>
<dbReference type="GO" id="GO:0003747">
    <property type="term" value="F:translation release factor activity"/>
    <property type="evidence" value="ECO:0007669"/>
    <property type="project" value="InterPro"/>
</dbReference>
<dbReference type="SUPFAM" id="SSF110916">
    <property type="entry name" value="Peptidyl-tRNA hydrolase domain-like"/>
    <property type="match status" value="1"/>
</dbReference>
<dbReference type="Proteomes" id="UP000295122">
    <property type="component" value="Unassembled WGS sequence"/>
</dbReference>
<feature type="region of interest" description="Disordered" evidence="1">
    <location>
        <begin position="106"/>
        <end position="141"/>
    </location>
</feature>
<dbReference type="FunFam" id="3.30.160.20:FF:000046">
    <property type="entry name" value="Peptidyl-tRNA hydrolase ICT1"/>
    <property type="match status" value="1"/>
</dbReference>
<proteinExistence type="predicted"/>
<reference evidence="3 4" key="1">
    <citation type="submission" date="2019-03" db="EMBL/GenBank/DDBJ databases">
        <title>Genomic Encyclopedia of Type Strains, Phase IV (KMG-IV): sequencing the most valuable type-strain genomes for metagenomic binning, comparative biology and taxonomic classification.</title>
        <authorList>
            <person name="Goeker M."/>
        </authorList>
    </citation>
    <scope>NUCLEOTIDE SEQUENCE [LARGE SCALE GENOMIC DNA]</scope>
    <source>
        <strain evidence="3 4">DSM 25903</strain>
    </source>
</reference>
<organism evidence="3 4">
    <name type="scientific">Enterovirga rhinocerotis</name>
    <dbReference type="NCBI Taxonomy" id="1339210"/>
    <lineage>
        <taxon>Bacteria</taxon>
        <taxon>Pseudomonadati</taxon>
        <taxon>Pseudomonadota</taxon>
        <taxon>Alphaproteobacteria</taxon>
        <taxon>Hyphomicrobiales</taxon>
        <taxon>Methylobacteriaceae</taxon>
        <taxon>Enterovirga</taxon>
    </lineage>
</organism>